<dbReference type="Proteomes" id="UP001056120">
    <property type="component" value="Linkage Group LG03"/>
</dbReference>
<protein>
    <submittedName>
        <fullName evidence="1">Uncharacterized protein</fullName>
    </submittedName>
</protein>
<proteinExistence type="predicted"/>
<reference evidence="1 2" key="2">
    <citation type="journal article" date="2022" name="Mol. Ecol. Resour.">
        <title>The genomes of chicory, endive, great burdock and yacon provide insights into Asteraceae paleo-polyploidization history and plant inulin production.</title>
        <authorList>
            <person name="Fan W."/>
            <person name="Wang S."/>
            <person name="Wang H."/>
            <person name="Wang A."/>
            <person name="Jiang F."/>
            <person name="Liu H."/>
            <person name="Zhao H."/>
            <person name="Xu D."/>
            <person name="Zhang Y."/>
        </authorList>
    </citation>
    <scope>NUCLEOTIDE SEQUENCE [LARGE SCALE GENOMIC DNA]</scope>
    <source>
        <strain evidence="2">cv. Yunnan</strain>
        <tissue evidence="1">Leaves</tissue>
    </source>
</reference>
<comment type="caution">
    <text evidence="1">The sequence shown here is derived from an EMBL/GenBank/DDBJ whole genome shotgun (WGS) entry which is preliminary data.</text>
</comment>
<sequence length="70" mass="7618">MKEGNRSGRWTSYYVANLPEGTKPEDLNVEAATGAVTADVTVIKQLLLDALVRSVNETQQSRDGPDVNEV</sequence>
<keyword evidence="2" id="KW-1185">Reference proteome</keyword>
<gene>
    <name evidence="1" type="ORF">L1987_10041</name>
</gene>
<name>A0ACB9JQZ6_9ASTR</name>
<accession>A0ACB9JQZ6</accession>
<evidence type="ECO:0000313" key="2">
    <source>
        <dbReference type="Proteomes" id="UP001056120"/>
    </source>
</evidence>
<organism evidence="1 2">
    <name type="scientific">Smallanthus sonchifolius</name>
    <dbReference type="NCBI Taxonomy" id="185202"/>
    <lineage>
        <taxon>Eukaryota</taxon>
        <taxon>Viridiplantae</taxon>
        <taxon>Streptophyta</taxon>
        <taxon>Embryophyta</taxon>
        <taxon>Tracheophyta</taxon>
        <taxon>Spermatophyta</taxon>
        <taxon>Magnoliopsida</taxon>
        <taxon>eudicotyledons</taxon>
        <taxon>Gunneridae</taxon>
        <taxon>Pentapetalae</taxon>
        <taxon>asterids</taxon>
        <taxon>campanulids</taxon>
        <taxon>Asterales</taxon>
        <taxon>Asteraceae</taxon>
        <taxon>Asteroideae</taxon>
        <taxon>Heliantheae alliance</taxon>
        <taxon>Millerieae</taxon>
        <taxon>Smallanthus</taxon>
    </lineage>
</organism>
<evidence type="ECO:0000313" key="1">
    <source>
        <dbReference type="EMBL" id="KAI3822451.1"/>
    </source>
</evidence>
<reference evidence="2" key="1">
    <citation type="journal article" date="2022" name="Mol. Ecol. Resour.">
        <title>The genomes of chicory, endive, great burdock and yacon provide insights into Asteraceae palaeo-polyploidization history and plant inulin production.</title>
        <authorList>
            <person name="Fan W."/>
            <person name="Wang S."/>
            <person name="Wang H."/>
            <person name="Wang A."/>
            <person name="Jiang F."/>
            <person name="Liu H."/>
            <person name="Zhao H."/>
            <person name="Xu D."/>
            <person name="Zhang Y."/>
        </authorList>
    </citation>
    <scope>NUCLEOTIDE SEQUENCE [LARGE SCALE GENOMIC DNA]</scope>
    <source>
        <strain evidence="2">cv. Yunnan</strain>
    </source>
</reference>
<dbReference type="EMBL" id="CM042020">
    <property type="protein sequence ID" value="KAI3822451.1"/>
    <property type="molecule type" value="Genomic_DNA"/>
</dbReference>